<feature type="chain" id="PRO_5010994088" description="DUF924 domain-containing protein" evidence="1">
    <location>
        <begin position="30"/>
        <end position="266"/>
    </location>
</feature>
<evidence type="ECO:0000256" key="1">
    <source>
        <dbReference type="SAM" id="SignalP"/>
    </source>
</evidence>
<dbReference type="KEGG" id="osg:BST96_09065"/>
<accession>A0A1X9N9B4</accession>
<dbReference type="SUPFAM" id="SSF48452">
    <property type="entry name" value="TPR-like"/>
    <property type="match status" value="1"/>
</dbReference>
<keyword evidence="3" id="KW-1185">Reference proteome</keyword>
<dbReference type="Gene3D" id="1.20.58.320">
    <property type="entry name" value="TPR-like"/>
    <property type="match status" value="1"/>
</dbReference>
<evidence type="ECO:0008006" key="4">
    <source>
        <dbReference type="Google" id="ProtNLM"/>
    </source>
</evidence>
<dbReference type="AlphaFoldDB" id="A0A1X9N9B4"/>
<dbReference type="STRING" id="716816.BST96_09065"/>
<reference evidence="2 3" key="1">
    <citation type="submission" date="2016-11" db="EMBL/GenBank/DDBJ databases">
        <title>Trade-off between light-utilization and light-protection in marine flavobacteria.</title>
        <authorList>
            <person name="Kumagai Y."/>
        </authorList>
    </citation>
    <scope>NUCLEOTIDE SEQUENCE [LARGE SCALE GENOMIC DNA]</scope>
    <source>
        <strain evidence="2 3">NBRC 107125</strain>
    </source>
</reference>
<gene>
    <name evidence="2" type="ORF">BST96_09065</name>
</gene>
<dbReference type="InterPro" id="IPR011990">
    <property type="entry name" value="TPR-like_helical_dom_sf"/>
</dbReference>
<dbReference type="Proteomes" id="UP000193450">
    <property type="component" value="Chromosome"/>
</dbReference>
<dbReference type="Gene3D" id="1.25.40.10">
    <property type="entry name" value="Tetratricopeptide repeat domain"/>
    <property type="match status" value="1"/>
</dbReference>
<dbReference type="InterPro" id="IPR010323">
    <property type="entry name" value="DUF924"/>
</dbReference>
<evidence type="ECO:0000313" key="2">
    <source>
        <dbReference type="EMBL" id="ARN74256.1"/>
    </source>
</evidence>
<dbReference type="RefSeq" id="WP_085758394.1">
    <property type="nucleotide sequence ID" value="NZ_CP019343.1"/>
</dbReference>
<feature type="signal peptide" evidence="1">
    <location>
        <begin position="1"/>
        <end position="29"/>
    </location>
</feature>
<keyword evidence="1" id="KW-0732">Signal</keyword>
<dbReference type="EMBL" id="CP019343">
    <property type="protein sequence ID" value="ARN74256.1"/>
    <property type="molecule type" value="Genomic_DNA"/>
</dbReference>
<proteinExistence type="predicted"/>
<evidence type="ECO:0000313" key="3">
    <source>
        <dbReference type="Proteomes" id="UP000193450"/>
    </source>
</evidence>
<name>A0A1X9N9B4_9GAMM</name>
<sequence>MAHSYPKQIIFKLLFCWVLLLAIAPQSYADGGTANAIPPTAQQRQAMLDKTDPEALRLLKFWYEEWDQDKVNGGKGKYNDKWFPHGPKGAEGSKAVDAEIRKEFLDTFNKVLAKEIHWDINHNPYENLAYVLLFDQLTRNMFRGTEKAYENDQLALDAVKINLANHFSDYYFTGYQKLFLVYPLMHHENITSQSQSLAYLKAINEHPEHRYEFLNALQKGVEHYQVILMFNRFPHRNVRQDRKDTVLEAAYLAKKGTAGFVDGSKW</sequence>
<protein>
    <recommendedName>
        <fullName evidence="4">DUF924 domain-containing protein</fullName>
    </recommendedName>
</protein>
<organism evidence="2 3">
    <name type="scientific">Oceanicoccus sagamiensis</name>
    <dbReference type="NCBI Taxonomy" id="716816"/>
    <lineage>
        <taxon>Bacteria</taxon>
        <taxon>Pseudomonadati</taxon>
        <taxon>Pseudomonadota</taxon>
        <taxon>Gammaproteobacteria</taxon>
        <taxon>Cellvibrionales</taxon>
        <taxon>Spongiibacteraceae</taxon>
        <taxon>Oceanicoccus</taxon>
    </lineage>
</organism>
<dbReference type="OrthoDB" id="6198790at2"/>
<dbReference type="Pfam" id="PF06041">
    <property type="entry name" value="DUF924"/>
    <property type="match status" value="1"/>
</dbReference>